<accession>A0A9P0EKK0</accession>
<dbReference type="OrthoDB" id="5141739at2759"/>
<comment type="caution">
    <text evidence="2">The sequence shown here is derived from an EMBL/GenBank/DDBJ whole genome shotgun (WGS) entry which is preliminary data.</text>
</comment>
<feature type="region of interest" description="Disordered" evidence="1">
    <location>
        <begin position="35"/>
        <end position="58"/>
    </location>
</feature>
<name>A0A9P0EKK0_9HYPO</name>
<dbReference type="EMBL" id="CABFOC020000039">
    <property type="protein sequence ID" value="CAH0051008.1"/>
    <property type="molecule type" value="Genomic_DNA"/>
</dbReference>
<gene>
    <name evidence="2" type="ORF">CSOL1703_00015901</name>
</gene>
<dbReference type="Proteomes" id="UP000775872">
    <property type="component" value="Unassembled WGS sequence"/>
</dbReference>
<evidence type="ECO:0000313" key="3">
    <source>
        <dbReference type="Proteomes" id="UP000775872"/>
    </source>
</evidence>
<reference evidence="2" key="1">
    <citation type="submission" date="2021-10" db="EMBL/GenBank/DDBJ databases">
        <authorList>
            <person name="Piombo E."/>
        </authorList>
    </citation>
    <scope>NUCLEOTIDE SEQUENCE</scope>
</reference>
<organism evidence="2 3">
    <name type="scientific">Clonostachys solani</name>
    <dbReference type="NCBI Taxonomy" id="160281"/>
    <lineage>
        <taxon>Eukaryota</taxon>
        <taxon>Fungi</taxon>
        <taxon>Dikarya</taxon>
        <taxon>Ascomycota</taxon>
        <taxon>Pezizomycotina</taxon>
        <taxon>Sordariomycetes</taxon>
        <taxon>Hypocreomycetidae</taxon>
        <taxon>Hypocreales</taxon>
        <taxon>Bionectriaceae</taxon>
        <taxon>Clonostachys</taxon>
    </lineage>
</organism>
<evidence type="ECO:0000256" key="1">
    <source>
        <dbReference type="SAM" id="MobiDB-lite"/>
    </source>
</evidence>
<keyword evidence="3" id="KW-1185">Reference proteome</keyword>
<proteinExistence type="predicted"/>
<dbReference type="AlphaFoldDB" id="A0A9P0EKK0"/>
<feature type="compositionally biased region" description="Basic residues" evidence="1">
    <location>
        <begin position="41"/>
        <end position="52"/>
    </location>
</feature>
<protein>
    <submittedName>
        <fullName evidence="2">Uncharacterized protein</fullName>
    </submittedName>
</protein>
<sequence length="137" mass="16449">MAYVCYYYSTYYTPVEYYYPCSPPAFTYYEPAAYSVAPSPRPRRSYSRHKRLPDRTREPEEGHCFLLFFKEKYWDELKCRFGPNSNYVINTPDSVIRQFMHDHPRMVSSRRDLQRYRTGPYLTHIAPGGHHSPWELA</sequence>
<evidence type="ECO:0000313" key="2">
    <source>
        <dbReference type="EMBL" id="CAH0051008.1"/>
    </source>
</evidence>